<dbReference type="RefSeq" id="WP_309487965.1">
    <property type="nucleotide sequence ID" value="NZ_JAENIG010000001.1"/>
</dbReference>
<sequence>MKTNNLLLITAVTGSLFTLPLSATPYTHPDGAWITVTGKVTKTSPSAFILDYGKGAITVEMDDYDWYAEGSDILVDDKVVVTGRIDADEDEPRTIEASSVFVKGENLTFYASASDDEDVRKPVRIDVVEKIPTFSFYGKVTSIDGDTMTMDNGYQVITVNTSELSENAFDDDGDIQLEINDWVTTTAHVHTDYASTNVLNASTVIEHEK</sequence>
<dbReference type="InterPro" id="IPR036700">
    <property type="entry name" value="BOBF_sf"/>
</dbReference>
<comment type="caution">
    <text evidence="2">The sequence shown here is derived from an EMBL/GenBank/DDBJ whole genome shotgun (WGS) entry which is preliminary data.</text>
</comment>
<keyword evidence="3" id="KW-1185">Reference proteome</keyword>
<evidence type="ECO:0000313" key="3">
    <source>
        <dbReference type="Proteomes" id="UP000634206"/>
    </source>
</evidence>
<proteinExistence type="predicted"/>
<keyword evidence="1" id="KW-0732">Signal</keyword>
<dbReference type="SUPFAM" id="SSF101756">
    <property type="entry name" value="Hypothetical protein YgiW"/>
    <property type="match status" value="1"/>
</dbReference>
<dbReference type="EMBL" id="JAENIG010000001">
    <property type="protein sequence ID" value="MBK1853366.1"/>
    <property type="molecule type" value="Genomic_DNA"/>
</dbReference>
<organism evidence="2 3">
    <name type="scientific">Oceaniferula flava</name>
    <dbReference type="NCBI Taxonomy" id="2800421"/>
    <lineage>
        <taxon>Bacteria</taxon>
        <taxon>Pseudomonadati</taxon>
        <taxon>Verrucomicrobiota</taxon>
        <taxon>Verrucomicrobiia</taxon>
        <taxon>Verrucomicrobiales</taxon>
        <taxon>Verrucomicrobiaceae</taxon>
        <taxon>Oceaniferula</taxon>
    </lineage>
</organism>
<evidence type="ECO:0008006" key="4">
    <source>
        <dbReference type="Google" id="ProtNLM"/>
    </source>
</evidence>
<feature type="chain" id="PRO_5042179013" description="Bacterial OB-fold domain-containing protein" evidence="1">
    <location>
        <begin position="24"/>
        <end position="209"/>
    </location>
</feature>
<feature type="signal peptide" evidence="1">
    <location>
        <begin position="1"/>
        <end position="23"/>
    </location>
</feature>
<dbReference type="Gene3D" id="2.40.50.200">
    <property type="entry name" value="Bacterial OB-fold"/>
    <property type="match status" value="1"/>
</dbReference>
<evidence type="ECO:0000256" key="1">
    <source>
        <dbReference type="SAM" id="SignalP"/>
    </source>
</evidence>
<protein>
    <recommendedName>
        <fullName evidence="4">Bacterial OB-fold domain-containing protein</fullName>
    </recommendedName>
</protein>
<evidence type="ECO:0000313" key="2">
    <source>
        <dbReference type="EMBL" id="MBK1853366.1"/>
    </source>
</evidence>
<dbReference type="Proteomes" id="UP000634206">
    <property type="component" value="Unassembled WGS sequence"/>
</dbReference>
<accession>A0AAE2S947</accession>
<dbReference type="AlphaFoldDB" id="A0AAE2S947"/>
<reference evidence="2" key="1">
    <citation type="submission" date="2021-01" db="EMBL/GenBank/DDBJ databases">
        <title>Modified the classification status of verrucomicrobia.</title>
        <authorList>
            <person name="Feng X."/>
        </authorList>
    </citation>
    <scope>NUCLEOTIDE SEQUENCE</scope>
    <source>
        <strain evidence="2">5K15</strain>
    </source>
</reference>
<name>A0AAE2S947_9BACT</name>
<gene>
    <name evidence="2" type="ORF">JIN83_00180</name>
</gene>